<comment type="caution">
    <text evidence="1">The sequence shown here is derived from an EMBL/GenBank/DDBJ whole genome shotgun (WGS) entry which is preliminary data.</text>
</comment>
<dbReference type="Proteomes" id="UP001596297">
    <property type="component" value="Unassembled WGS sequence"/>
</dbReference>
<gene>
    <name evidence="1" type="ORF">ACFP81_01780</name>
</gene>
<accession>A0ABW1Y9L5</accession>
<protein>
    <submittedName>
        <fullName evidence="1">Uncharacterized protein</fullName>
    </submittedName>
</protein>
<sequence length="127" mass="13500">MRVTLAFLALIIAGLYFTVGVRLGMVTLMPVQMFNAEGISNYKFSVPDSKGRVGVKGTCSVSSGKATLVLLDPKGHPLGGAECIRSAQPWAINLMGGGQTGNYTLQINYQKFSGKIDLKEQRGGGTM</sequence>
<evidence type="ECO:0000313" key="2">
    <source>
        <dbReference type="Proteomes" id="UP001596297"/>
    </source>
</evidence>
<proteinExistence type="predicted"/>
<reference evidence="2" key="1">
    <citation type="journal article" date="2019" name="Int. J. Syst. Evol. Microbiol.">
        <title>The Global Catalogue of Microorganisms (GCM) 10K type strain sequencing project: providing services to taxonomists for standard genome sequencing and annotation.</title>
        <authorList>
            <consortium name="The Broad Institute Genomics Platform"/>
            <consortium name="The Broad Institute Genome Sequencing Center for Infectious Disease"/>
            <person name="Wu L."/>
            <person name="Ma J."/>
        </authorList>
    </citation>
    <scope>NUCLEOTIDE SEQUENCE [LARGE SCALE GENOMIC DNA]</scope>
    <source>
        <strain evidence="2">CGMCC 1.15772</strain>
    </source>
</reference>
<dbReference type="RefSeq" id="WP_380081893.1">
    <property type="nucleotide sequence ID" value="NZ_JBHSWD010000001.1"/>
</dbReference>
<name>A0ABW1Y9L5_9DEIO</name>
<organism evidence="1 2">
    <name type="scientific">Deinococcus lacus</name>
    <dbReference type="NCBI Taxonomy" id="392561"/>
    <lineage>
        <taxon>Bacteria</taxon>
        <taxon>Thermotogati</taxon>
        <taxon>Deinococcota</taxon>
        <taxon>Deinococci</taxon>
        <taxon>Deinococcales</taxon>
        <taxon>Deinococcaceae</taxon>
        <taxon>Deinococcus</taxon>
    </lineage>
</organism>
<evidence type="ECO:0000313" key="1">
    <source>
        <dbReference type="EMBL" id="MFC6590887.1"/>
    </source>
</evidence>
<dbReference type="EMBL" id="JBHSWD010000001">
    <property type="protein sequence ID" value="MFC6590887.1"/>
    <property type="molecule type" value="Genomic_DNA"/>
</dbReference>
<keyword evidence="2" id="KW-1185">Reference proteome</keyword>